<feature type="modified residue" description="N6-(pyridoxal phosphate)lysine" evidence="4">
    <location>
        <position position="184"/>
    </location>
</feature>
<dbReference type="Proteomes" id="UP000262029">
    <property type="component" value="Chromosome"/>
</dbReference>
<dbReference type="PANTHER" id="PTHR30244:SF9">
    <property type="entry name" value="PROTEIN RV3402C"/>
    <property type="match status" value="1"/>
</dbReference>
<dbReference type="RefSeq" id="WP_228254658.1">
    <property type="nucleotide sequence ID" value="NZ_CP032099.1"/>
</dbReference>
<keyword evidence="6" id="KW-0808">Transferase</keyword>
<dbReference type="GO" id="GO:0000271">
    <property type="term" value="P:polysaccharide biosynthetic process"/>
    <property type="evidence" value="ECO:0007669"/>
    <property type="project" value="TreeGrafter"/>
</dbReference>
<dbReference type="EMBL" id="CP032099">
    <property type="protein sequence ID" value="AXX85657.1"/>
    <property type="molecule type" value="Genomic_DNA"/>
</dbReference>
<organism evidence="6 7">
    <name type="scientific">Aliarcobacter skirrowii CCUG 10374</name>
    <dbReference type="NCBI Taxonomy" id="1032239"/>
    <lineage>
        <taxon>Bacteria</taxon>
        <taxon>Pseudomonadati</taxon>
        <taxon>Campylobacterota</taxon>
        <taxon>Epsilonproteobacteria</taxon>
        <taxon>Campylobacterales</taxon>
        <taxon>Arcobacteraceae</taxon>
        <taxon>Aliarcobacter</taxon>
    </lineage>
</organism>
<dbReference type="InterPro" id="IPR015424">
    <property type="entry name" value="PyrdxlP-dep_Trfase"/>
</dbReference>
<protein>
    <submittedName>
        <fullName evidence="6">Aminotransferase, DegT/DnrJ/EryC1/StrS family</fullName>
    </submittedName>
</protein>
<dbReference type="PIRSF" id="PIRSF000390">
    <property type="entry name" value="PLP_StrS"/>
    <property type="match status" value="1"/>
</dbReference>
<evidence type="ECO:0000256" key="1">
    <source>
        <dbReference type="ARBA" id="ARBA00022898"/>
    </source>
</evidence>
<name>A0AAD0SMR7_9BACT</name>
<evidence type="ECO:0000256" key="5">
    <source>
        <dbReference type="RuleBase" id="RU004508"/>
    </source>
</evidence>
<dbReference type="CDD" id="cd00616">
    <property type="entry name" value="AHBA_syn"/>
    <property type="match status" value="1"/>
</dbReference>
<dbReference type="GeneID" id="61751631"/>
<keyword evidence="1 4" id="KW-0663">Pyridoxal phosphate</keyword>
<evidence type="ECO:0000256" key="4">
    <source>
        <dbReference type="PIRSR" id="PIRSR000390-2"/>
    </source>
</evidence>
<dbReference type="Gene3D" id="3.40.640.10">
    <property type="entry name" value="Type I PLP-dependent aspartate aminotransferase-like (Major domain)"/>
    <property type="match status" value="1"/>
</dbReference>
<reference evidence="6 7" key="1">
    <citation type="submission" date="2018-08" db="EMBL/GenBank/DDBJ databases">
        <title>Complete genome of the Arcobacter skirrowii type strain LMG 6621.</title>
        <authorList>
            <person name="Miller W.G."/>
            <person name="Yee E."/>
            <person name="Bono J.L."/>
        </authorList>
    </citation>
    <scope>NUCLEOTIDE SEQUENCE [LARGE SCALE GENOMIC DNA]</scope>
    <source>
        <strain evidence="6 7">CCUG 10374</strain>
    </source>
</reference>
<dbReference type="GO" id="GO:0030170">
    <property type="term" value="F:pyridoxal phosphate binding"/>
    <property type="evidence" value="ECO:0007669"/>
    <property type="project" value="TreeGrafter"/>
</dbReference>
<evidence type="ECO:0000256" key="3">
    <source>
        <dbReference type="PIRSR" id="PIRSR000390-1"/>
    </source>
</evidence>
<dbReference type="SUPFAM" id="SSF53383">
    <property type="entry name" value="PLP-dependent transferases"/>
    <property type="match status" value="1"/>
</dbReference>
<dbReference type="AlphaFoldDB" id="A0AAD0SMR7"/>
<evidence type="ECO:0000256" key="2">
    <source>
        <dbReference type="ARBA" id="ARBA00037999"/>
    </source>
</evidence>
<dbReference type="InterPro" id="IPR000653">
    <property type="entry name" value="DegT/StrS_aminotransferase"/>
</dbReference>
<dbReference type="GO" id="GO:0008483">
    <property type="term" value="F:transaminase activity"/>
    <property type="evidence" value="ECO:0007669"/>
    <property type="project" value="UniProtKB-KW"/>
</dbReference>
<evidence type="ECO:0000313" key="7">
    <source>
        <dbReference type="Proteomes" id="UP000262029"/>
    </source>
</evidence>
<feature type="active site" description="Proton acceptor" evidence="3">
    <location>
        <position position="184"/>
    </location>
</feature>
<keyword evidence="6" id="KW-0032">Aminotransferase</keyword>
<gene>
    <name evidence="6" type="ORF">ASKIR_1890</name>
</gene>
<dbReference type="InterPro" id="IPR015421">
    <property type="entry name" value="PyrdxlP-dep_Trfase_major"/>
</dbReference>
<proteinExistence type="inferred from homology"/>
<accession>A0AAD0SMR7</accession>
<evidence type="ECO:0000313" key="6">
    <source>
        <dbReference type="EMBL" id="AXX85657.1"/>
    </source>
</evidence>
<comment type="similarity">
    <text evidence="2 5">Belongs to the DegT/DnrJ/EryC1 family.</text>
</comment>
<dbReference type="PANTHER" id="PTHR30244">
    <property type="entry name" value="TRANSAMINASE"/>
    <property type="match status" value="1"/>
</dbReference>
<dbReference type="Pfam" id="PF01041">
    <property type="entry name" value="DegT_DnrJ_EryC1"/>
    <property type="match status" value="1"/>
</dbReference>
<sequence>MNEIINVTKTYLPNKEKYLKYIDVIYENGWITNNGPLVQKLEKKLAKYLGVKNIVLVANGTVALEIAYRTLELKGFAITTPFSFVATTSSLVTNQLLPIFADINPNSLNIDPRKIEKQITKNTSAIVATHVFGNPCNVEDIKKIAKKYNLKVVYDAAHAFDVKYKNTSVLNYGDISTLSFHATKLFHTIEGGALIINDDELVQKARYLINFGIKNQEEIPHLGTNAKMNEFEAAMGLCILDDIEKIKEKRKVILEKYRKELKDLVQFQKQNANAIENYSYFPVVFKNEEQLLKVQKALSKKNIFPRRYFYPSLDTLDYIEPKQECKISRDISKRILCLPIYAELEQNIQDTIIEIIKDNL</sequence>